<organism evidence="2 3">
    <name type="scientific">Desulfotruncus arcticus DSM 17038</name>
    <dbReference type="NCBI Taxonomy" id="1121424"/>
    <lineage>
        <taxon>Bacteria</taxon>
        <taxon>Bacillati</taxon>
        <taxon>Bacillota</taxon>
        <taxon>Clostridia</taxon>
        <taxon>Eubacteriales</taxon>
        <taxon>Desulfallaceae</taxon>
        <taxon>Desulfotruncus</taxon>
    </lineage>
</organism>
<feature type="transmembrane region" description="Helical" evidence="1">
    <location>
        <begin position="74"/>
        <end position="94"/>
    </location>
</feature>
<evidence type="ECO:0000313" key="3">
    <source>
        <dbReference type="Proteomes" id="UP000199337"/>
    </source>
</evidence>
<dbReference type="OrthoDB" id="2607837at2"/>
<evidence type="ECO:0000313" key="2">
    <source>
        <dbReference type="EMBL" id="SFH10185.1"/>
    </source>
</evidence>
<dbReference type="Proteomes" id="UP000199337">
    <property type="component" value="Unassembled WGS sequence"/>
</dbReference>
<gene>
    <name evidence="2" type="ORF">SAMN05660649_03868</name>
</gene>
<protein>
    <recommendedName>
        <fullName evidence="4">Energy-coupling factor transport system substrate-specific component</fullName>
    </recommendedName>
</protein>
<reference evidence="3" key="1">
    <citation type="submission" date="2016-10" db="EMBL/GenBank/DDBJ databases">
        <authorList>
            <person name="Varghese N."/>
            <person name="Submissions S."/>
        </authorList>
    </citation>
    <scope>NUCLEOTIDE SEQUENCE [LARGE SCALE GENOMIC DNA]</scope>
    <source>
        <strain evidence="3">DSM 17038</strain>
    </source>
</reference>
<evidence type="ECO:0008006" key="4">
    <source>
        <dbReference type="Google" id="ProtNLM"/>
    </source>
</evidence>
<evidence type="ECO:0000256" key="1">
    <source>
        <dbReference type="SAM" id="Phobius"/>
    </source>
</evidence>
<dbReference type="STRING" id="341036.SAMN05660649_03868"/>
<sequence length="197" mass="20957">MDGMKKEELSSDLKNPVDSFIFNIGLADVIRLTMFGTLISVSRFVFQMPIGVPGHTSVYWMGLLMLGKGLIPKFGAGTIMGIVSGLLAIVFGLGKEGPLLAFKCIVPGVLLDILAILFLNKLESVWVGVIIGALISWSKLLASIALGVILDIPMVFLAMGFAYATLLHVVFGAAGGVLAAVLIKRLKPRLAGSWQTN</sequence>
<keyword evidence="1" id="KW-1133">Transmembrane helix</keyword>
<feature type="transmembrane region" description="Helical" evidence="1">
    <location>
        <begin position="20"/>
        <end position="41"/>
    </location>
</feature>
<feature type="transmembrane region" description="Helical" evidence="1">
    <location>
        <begin position="156"/>
        <end position="183"/>
    </location>
</feature>
<feature type="transmembrane region" description="Helical" evidence="1">
    <location>
        <begin position="100"/>
        <end position="119"/>
    </location>
</feature>
<dbReference type="RefSeq" id="WP_092473416.1">
    <property type="nucleotide sequence ID" value="NZ_FOOX01000016.1"/>
</dbReference>
<proteinExistence type="predicted"/>
<dbReference type="AlphaFoldDB" id="A0A1I2X9L0"/>
<keyword evidence="1" id="KW-0472">Membrane</keyword>
<name>A0A1I2X9L0_9FIRM</name>
<keyword evidence="1" id="KW-0812">Transmembrane</keyword>
<accession>A0A1I2X9L0</accession>
<keyword evidence="3" id="KW-1185">Reference proteome</keyword>
<dbReference type="EMBL" id="FOOX01000016">
    <property type="protein sequence ID" value="SFH10185.1"/>
    <property type="molecule type" value="Genomic_DNA"/>
</dbReference>
<feature type="transmembrane region" description="Helical" evidence="1">
    <location>
        <begin position="126"/>
        <end position="150"/>
    </location>
</feature>